<evidence type="ECO:0000256" key="7">
    <source>
        <dbReference type="ARBA" id="ARBA00022989"/>
    </source>
</evidence>
<evidence type="ECO:0000256" key="10">
    <source>
        <dbReference type="PIRNR" id="PIRNR003097"/>
    </source>
</evidence>
<organism evidence="14 15">
    <name type="scientific">Anaeromyxobacter oryzae</name>
    <dbReference type="NCBI Taxonomy" id="2918170"/>
    <lineage>
        <taxon>Bacteria</taxon>
        <taxon>Pseudomonadati</taxon>
        <taxon>Myxococcota</taxon>
        <taxon>Myxococcia</taxon>
        <taxon>Myxococcales</taxon>
        <taxon>Cystobacterineae</taxon>
        <taxon>Anaeromyxobacteraceae</taxon>
        <taxon>Anaeromyxobacter</taxon>
    </lineage>
</organism>
<dbReference type="PANTHER" id="PTHR47755">
    <property type="entry name" value="CELL DIVISION PROTEIN FTSX"/>
    <property type="match status" value="1"/>
</dbReference>
<accession>A0ABM7WXR1</accession>
<keyword evidence="8 10" id="KW-0472">Membrane</keyword>
<evidence type="ECO:0000256" key="6">
    <source>
        <dbReference type="ARBA" id="ARBA00022692"/>
    </source>
</evidence>
<evidence type="ECO:0000256" key="3">
    <source>
        <dbReference type="ARBA" id="ARBA00021907"/>
    </source>
</evidence>
<name>A0ABM7WXR1_9BACT</name>
<dbReference type="Pfam" id="PF18075">
    <property type="entry name" value="FtsX_ECD"/>
    <property type="match status" value="1"/>
</dbReference>
<evidence type="ECO:0000256" key="4">
    <source>
        <dbReference type="ARBA" id="ARBA00022475"/>
    </source>
</evidence>
<evidence type="ECO:0000313" key="15">
    <source>
        <dbReference type="Proteomes" id="UP001162891"/>
    </source>
</evidence>
<feature type="transmembrane region" description="Helical" evidence="11">
    <location>
        <begin position="226"/>
        <end position="247"/>
    </location>
</feature>
<evidence type="ECO:0000259" key="12">
    <source>
        <dbReference type="Pfam" id="PF02687"/>
    </source>
</evidence>
<dbReference type="PIRSF" id="PIRSF003097">
    <property type="entry name" value="FtsX"/>
    <property type="match status" value="1"/>
</dbReference>
<feature type="transmembrane region" description="Helical" evidence="11">
    <location>
        <begin position="21"/>
        <end position="44"/>
    </location>
</feature>
<dbReference type="InterPro" id="IPR040690">
    <property type="entry name" value="FtsX_ECD"/>
</dbReference>
<feature type="transmembrane region" description="Helical" evidence="11">
    <location>
        <begin position="171"/>
        <end position="193"/>
    </location>
</feature>
<comment type="subcellular location">
    <subcellularLocation>
        <location evidence="1">Cell membrane</location>
        <topology evidence="1">Multi-pass membrane protein</topology>
    </subcellularLocation>
</comment>
<evidence type="ECO:0000259" key="13">
    <source>
        <dbReference type="Pfam" id="PF18075"/>
    </source>
</evidence>
<evidence type="ECO:0000256" key="8">
    <source>
        <dbReference type="ARBA" id="ARBA00023136"/>
    </source>
</evidence>
<proteinExistence type="inferred from homology"/>
<evidence type="ECO:0000256" key="5">
    <source>
        <dbReference type="ARBA" id="ARBA00022618"/>
    </source>
</evidence>
<feature type="transmembrane region" description="Helical" evidence="11">
    <location>
        <begin position="267"/>
        <end position="288"/>
    </location>
</feature>
<evidence type="ECO:0000256" key="2">
    <source>
        <dbReference type="ARBA" id="ARBA00007379"/>
    </source>
</evidence>
<gene>
    <name evidence="14" type="ORF">AMOR_33190</name>
</gene>
<dbReference type="Proteomes" id="UP001162891">
    <property type="component" value="Chromosome"/>
</dbReference>
<dbReference type="EMBL" id="AP025591">
    <property type="protein sequence ID" value="BDG04323.1"/>
    <property type="molecule type" value="Genomic_DNA"/>
</dbReference>
<keyword evidence="5 10" id="KW-0132">Cell division</keyword>
<protein>
    <recommendedName>
        <fullName evidence="3 10">Cell division protein FtsX</fullName>
    </recommendedName>
</protein>
<evidence type="ECO:0000313" key="14">
    <source>
        <dbReference type="EMBL" id="BDG04323.1"/>
    </source>
</evidence>
<keyword evidence="7 11" id="KW-1133">Transmembrane helix</keyword>
<evidence type="ECO:0000256" key="9">
    <source>
        <dbReference type="ARBA" id="ARBA00023306"/>
    </source>
</evidence>
<evidence type="ECO:0000256" key="1">
    <source>
        <dbReference type="ARBA" id="ARBA00004651"/>
    </source>
</evidence>
<feature type="domain" description="ABC3 transporter permease C-terminal" evidence="12">
    <location>
        <begin position="173"/>
        <end position="292"/>
    </location>
</feature>
<comment type="similarity">
    <text evidence="2 10">Belongs to the ABC-4 integral membrane protein family. FtsX subfamily.</text>
</comment>
<keyword evidence="4 10" id="KW-1003">Cell membrane</keyword>
<dbReference type="InterPro" id="IPR003838">
    <property type="entry name" value="ABC3_permease_C"/>
</dbReference>
<dbReference type="InterPro" id="IPR004513">
    <property type="entry name" value="FtsX"/>
</dbReference>
<sequence length="296" mass="30094">MALRPIYFTRRALQAMARGPYVALVGTATIFVAVFATGLFAAALGGAERLLASWAGEVQISVYLAPGTDLGALRAAAAAAAPGRRVRAVPAAEALRTLAADLGDEAKVLEGVGPGALPDAVEVAAPGISLAEARALAARLRALPGAADVDYGNTWLESLERFVARAKTASVVLFSALALATAVLVSNTLRLAVFARRDEIEIMKLVGATDGFVSAPFLIEGLVQGLLGAGLAIGALLAVHATVVPRLRAAVRVADALTLRDTLPPALLATLLAGGALVGLVGSALSVARTLRRISA</sequence>
<dbReference type="RefSeq" id="WP_248352684.1">
    <property type="nucleotide sequence ID" value="NZ_AP025591.1"/>
</dbReference>
<keyword evidence="9 10" id="KW-0131">Cell cycle</keyword>
<reference evidence="15" key="1">
    <citation type="journal article" date="2022" name="Int. J. Syst. Evol. Microbiol.">
        <title>Anaeromyxobacter oryzae sp. nov., Anaeromyxobacter diazotrophicus sp. nov. and Anaeromyxobacter paludicola sp. nov., isolated from paddy soils.</title>
        <authorList>
            <person name="Itoh H."/>
            <person name="Xu Z."/>
            <person name="Mise K."/>
            <person name="Masuda Y."/>
            <person name="Ushijima N."/>
            <person name="Hayakawa C."/>
            <person name="Shiratori Y."/>
            <person name="Senoo K."/>
        </authorList>
    </citation>
    <scope>NUCLEOTIDE SEQUENCE [LARGE SCALE GENOMIC DNA]</scope>
    <source>
        <strain evidence="15">Red232</strain>
    </source>
</reference>
<keyword evidence="15" id="KW-1185">Reference proteome</keyword>
<evidence type="ECO:0000256" key="11">
    <source>
        <dbReference type="SAM" id="Phobius"/>
    </source>
</evidence>
<dbReference type="Pfam" id="PF02687">
    <property type="entry name" value="FtsX"/>
    <property type="match status" value="1"/>
</dbReference>
<keyword evidence="6 11" id="KW-0812">Transmembrane</keyword>
<feature type="domain" description="FtsX extracellular" evidence="13">
    <location>
        <begin position="58"/>
        <end position="149"/>
    </location>
</feature>
<dbReference type="PANTHER" id="PTHR47755:SF1">
    <property type="entry name" value="CELL DIVISION PROTEIN FTSX"/>
    <property type="match status" value="1"/>
</dbReference>